<keyword evidence="2" id="KW-0472">Membrane</keyword>
<feature type="transmembrane region" description="Helical" evidence="2">
    <location>
        <begin position="21"/>
        <end position="49"/>
    </location>
</feature>
<reference evidence="3 4" key="1">
    <citation type="journal article" date="2015" name="Nature">
        <title>rRNA introns, odd ribosomes, and small enigmatic genomes across a large radiation of phyla.</title>
        <authorList>
            <person name="Brown C.T."/>
            <person name="Hug L.A."/>
            <person name="Thomas B.C."/>
            <person name="Sharon I."/>
            <person name="Castelle C.J."/>
            <person name="Singh A."/>
            <person name="Wilkins M.J."/>
            <person name="Williams K.H."/>
            <person name="Banfield J.F."/>
        </authorList>
    </citation>
    <scope>NUCLEOTIDE SEQUENCE [LARGE SCALE GENOMIC DNA]</scope>
</reference>
<dbReference type="AlphaFoldDB" id="A0A0G0Z016"/>
<evidence type="ECO:0000256" key="1">
    <source>
        <dbReference type="SAM" id="Coils"/>
    </source>
</evidence>
<evidence type="ECO:0008006" key="5">
    <source>
        <dbReference type="Google" id="ProtNLM"/>
    </source>
</evidence>
<proteinExistence type="predicted"/>
<accession>A0A0G0Z016</accession>
<evidence type="ECO:0000313" key="4">
    <source>
        <dbReference type="Proteomes" id="UP000034516"/>
    </source>
</evidence>
<dbReference type="Proteomes" id="UP000034516">
    <property type="component" value="Unassembled WGS sequence"/>
</dbReference>
<evidence type="ECO:0000313" key="3">
    <source>
        <dbReference type="EMBL" id="KKS42114.1"/>
    </source>
</evidence>
<feature type="coiled-coil region" evidence="1">
    <location>
        <begin position="62"/>
        <end position="89"/>
    </location>
</feature>
<protein>
    <recommendedName>
        <fullName evidence="5">Cell division protein FtsL</fullName>
    </recommendedName>
</protein>
<keyword evidence="2" id="KW-1133">Transmembrane helix</keyword>
<name>A0A0G0Z016_9BACT</name>
<gene>
    <name evidence="3" type="ORF">UV02_C0020G0025</name>
</gene>
<keyword evidence="2" id="KW-0812">Transmembrane</keyword>
<sequence length="120" mass="13396">MPKDRLVKRNSSPKSVKHQRRGLGVLGNFTMAVSFAVGLLVIGSGIYYLNILNNKARVGYEMAEMENKLAKIEDANKNLEIEISSLRQVERIQAAAEKLGMVTTEKTEYLVGKKESLARK</sequence>
<comment type="caution">
    <text evidence="3">The sequence shown here is derived from an EMBL/GenBank/DDBJ whole genome shotgun (WGS) entry which is preliminary data.</text>
</comment>
<dbReference type="EMBL" id="LCCW01000020">
    <property type="protein sequence ID" value="KKS42114.1"/>
    <property type="molecule type" value="Genomic_DNA"/>
</dbReference>
<organism evidence="3 4">
    <name type="scientific">Candidatus Kuenenbacteria bacterium GW2011_GWA2_42_15</name>
    <dbReference type="NCBI Taxonomy" id="1618677"/>
    <lineage>
        <taxon>Bacteria</taxon>
        <taxon>Candidatus Kueneniibacteriota</taxon>
    </lineage>
</organism>
<keyword evidence="1" id="KW-0175">Coiled coil</keyword>
<evidence type="ECO:0000256" key="2">
    <source>
        <dbReference type="SAM" id="Phobius"/>
    </source>
</evidence>